<dbReference type="AlphaFoldDB" id="A0A429ZCH0"/>
<dbReference type="Proteomes" id="UP000287239">
    <property type="component" value="Unassembled WGS sequence"/>
</dbReference>
<keyword evidence="3" id="KW-1185">Reference proteome</keyword>
<gene>
    <name evidence="2" type="ORF">CBF35_14320</name>
</gene>
<comment type="caution">
    <text evidence="2">The sequence shown here is derived from an EMBL/GenBank/DDBJ whole genome shotgun (WGS) entry which is preliminary data.</text>
</comment>
<dbReference type="Gene3D" id="3.40.50.1390">
    <property type="entry name" value="Resolvase, N-terminal catalytic domain"/>
    <property type="match status" value="1"/>
</dbReference>
<evidence type="ECO:0000313" key="2">
    <source>
        <dbReference type="EMBL" id="RST91382.1"/>
    </source>
</evidence>
<feature type="domain" description="Resolvase/invertase-type recombinase catalytic" evidence="1">
    <location>
        <begin position="14"/>
        <end position="125"/>
    </location>
</feature>
<accession>A0A429ZCH0</accession>
<dbReference type="GO" id="GO:0000150">
    <property type="term" value="F:DNA strand exchange activity"/>
    <property type="evidence" value="ECO:0007669"/>
    <property type="project" value="InterPro"/>
</dbReference>
<protein>
    <recommendedName>
        <fullName evidence="1">Resolvase/invertase-type recombinase catalytic domain-containing protein</fullName>
    </recommendedName>
</protein>
<organism evidence="2 3">
    <name type="scientific">Vagococcus salmoninarum</name>
    <dbReference type="NCBI Taxonomy" id="2739"/>
    <lineage>
        <taxon>Bacteria</taxon>
        <taxon>Bacillati</taxon>
        <taxon>Bacillota</taxon>
        <taxon>Bacilli</taxon>
        <taxon>Lactobacillales</taxon>
        <taxon>Enterococcaceae</taxon>
        <taxon>Vagococcus</taxon>
    </lineage>
</organism>
<dbReference type="SUPFAM" id="SSF53041">
    <property type="entry name" value="Resolvase-like"/>
    <property type="match status" value="1"/>
</dbReference>
<reference evidence="2 3" key="1">
    <citation type="submission" date="2017-05" db="EMBL/GenBank/DDBJ databases">
        <title>Vagococcus spp. assemblies.</title>
        <authorList>
            <person name="Gulvik C.A."/>
        </authorList>
    </citation>
    <scope>NUCLEOTIDE SEQUENCE [LARGE SCALE GENOMIC DNA]</scope>
    <source>
        <strain evidence="2 3">NCFB 2777</strain>
    </source>
</reference>
<name>A0A429ZCH0_9ENTE</name>
<dbReference type="SMART" id="SM00857">
    <property type="entry name" value="Resolvase"/>
    <property type="match status" value="1"/>
</dbReference>
<dbReference type="GO" id="GO:0003677">
    <property type="term" value="F:DNA binding"/>
    <property type="evidence" value="ECO:0007669"/>
    <property type="project" value="InterPro"/>
</dbReference>
<evidence type="ECO:0000313" key="3">
    <source>
        <dbReference type="Proteomes" id="UP000287239"/>
    </source>
</evidence>
<sequence length="125" mass="14371">MFFNLREVAKQMKTYGYVRKSYLASADEQMKKLDKYTCTKIFVENEKAAGELELRQLLNEISSDDCLVILSMKIFGKSASELIALMVELKEKSIRLISIQDELDSTKPLSFYQITEIVANSLEEK</sequence>
<evidence type="ECO:0000259" key="1">
    <source>
        <dbReference type="SMART" id="SM00857"/>
    </source>
</evidence>
<dbReference type="InterPro" id="IPR006119">
    <property type="entry name" value="Resolv_N"/>
</dbReference>
<dbReference type="OrthoDB" id="9797501at2"/>
<dbReference type="InterPro" id="IPR036162">
    <property type="entry name" value="Resolvase-like_N_sf"/>
</dbReference>
<proteinExistence type="predicted"/>
<dbReference type="Pfam" id="PF00239">
    <property type="entry name" value="Resolvase"/>
    <property type="match status" value="1"/>
</dbReference>
<dbReference type="EMBL" id="NGJU01000030">
    <property type="protein sequence ID" value="RST91382.1"/>
    <property type="molecule type" value="Genomic_DNA"/>
</dbReference>